<evidence type="ECO:0000256" key="7">
    <source>
        <dbReference type="ARBA" id="ARBA00023277"/>
    </source>
</evidence>
<comment type="similarity">
    <text evidence="2 10">Belongs to the disproportionating enzyme family.</text>
</comment>
<name>A0A377GXH8_9FUSO</name>
<dbReference type="Gene3D" id="3.20.20.80">
    <property type="entry name" value="Glycosidases"/>
    <property type="match status" value="1"/>
</dbReference>
<dbReference type="GO" id="GO:0005975">
    <property type="term" value="P:carbohydrate metabolic process"/>
    <property type="evidence" value="ECO:0007669"/>
    <property type="project" value="InterPro"/>
</dbReference>
<keyword evidence="7 10" id="KW-0119">Carbohydrate metabolism</keyword>
<gene>
    <name evidence="11" type="primary">malQ</name>
    <name evidence="11" type="ORF">NCTC10723_01157</name>
</gene>
<dbReference type="NCBIfam" id="NF011080">
    <property type="entry name" value="PRK14508.1-3"/>
    <property type="match status" value="1"/>
</dbReference>
<evidence type="ECO:0000256" key="10">
    <source>
        <dbReference type="RuleBase" id="RU361207"/>
    </source>
</evidence>
<dbReference type="Pfam" id="PF02446">
    <property type="entry name" value="Glyco_hydro_77"/>
    <property type="match status" value="1"/>
</dbReference>
<evidence type="ECO:0000313" key="12">
    <source>
        <dbReference type="Proteomes" id="UP000255328"/>
    </source>
</evidence>
<dbReference type="SUPFAM" id="SSF51445">
    <property type="entry name" value="(Trans)glycosidases"/>
    <property type="match status" value="1"/>
</dbReference>
<evidence type="ECO:0000256" key="2">
    <source>
        <dbReference type="ARBA" id="ARBA00005684"/>
    </source>
</evidence>
<dbReference type="RefSeq" id="WP_115270241.1">
    <property type="nucleotide sequence ID" value="NZ_CASFEE010000006.1"/>
</dbReference>
<proteinExistence type="inferred from homology"/>
<dbReference type="Proteomes" id="UP000255328">
    <property type="component" value="Unassembled WGS sequence"/>
</dbReference>
<evidence type="ECO:0000256" key="9">
    <source>
        <dbReference type="ARBA" id="ARBA00031501"/>
    </source>
</evidence>
<reference evidence="11 12" key="1">
    <citation type="submission" date="2018-06" db="EMBL/GenBank/DDBJ databases">
        <authorList>
            <consortium name="Pathogen Informatics"/>
            <person name="Doyle S."/>
        </authorList>
    </citation>
    <scope>NUCLEOTIDE SEQUENCE [LARGE SCALE GENOMIC DNA]</scope>
    <source>
        <strain evidence="11 12">NCTC10723</strain>
    </source>
</reference>
<dbReference type="PANTHER" id="PTHR32438">
    <property type="entry name" value="4-ALPHA-GLUCANOTRANSFERASE DPE1, CHLOROPLASTIC/AMYLOPLASTIC"/>
    <property type="match status" value="1"/>
</dbReference>
<evidence type="ECO:0000313" key="11">
    <source>
        <dbReference type="EMBL" id="STO31700.1"/>
    </source>
</evidence>
<dbReference type="OrthoDB" id="9811841at2"/>
<keyword evidence="5 10" id="KW-0328">Glycosyltransferase</keyword>
<evidence type="ECO:0000256" key="4">
    <source>
        <dbReference type="ARBA" id="ARBA00020295"/>
    </source>
</evidence>
<dbReference type="PANTHER" id="PTHR32438:SF5">
    <property type="entry name" value="4-ALPHA-GLUCANOTRANSFERASE DPE1, CHLOROPLASTIC_AMYLOPLASTIC"/>
    <property type="match status" value="1"/>
</dbReference>
<protein>
    <recommendedName>
        <fullName evidence="4 10">4-alpha-glucanotransferase</fullName>
        <ecNumber evidence="3 10">2.4.1.25</ecNumber>
    </recommendedName>
    <alternativeName>
        <fullName evidence="8 10">Amylomaltase</fullName>
    </alternativeName>
    <alternativeName>
        <fullName evidence="9 10">Disproportionating enzyme</fullName>
    </alternativeName>
</protein>
<evidence type="ECO:0000256" key="5">
    <source>
        <dbReference type="ARBA" id="ARBA00022676"/>
    </source>
</evidence>
<evidence type="ECO:0000256" key="6">
    <source>
        <dbReference type="ARBA" id="ARBA00022679"/>
    </source>
</evidence>
<evidence type="ECO:0000256" key="3">
    <source>
        <dbReference type="ARBA" id="ARBA00012560"/>
    </source>
</evidence>
<comment type="catalytic activity">
    <reaction evidence="1 10">
        <text>Transfers a segment of a (1-&gt;4)-alpha-D-glucan to a new position in an acceptor, which may be glucose or a (1-&gt;4)-alpha-D-glucan.</text>
        <dbReference type="EC" id="2.4.1.25"/>
    </reaction>
</comment>
<dbReference type="NCBIfam" id="TIGR00217">
    <property type="entry name" value="malQ"/>
    <property type="match status" value="1"/>
</dbReference>
<dbReference type="EMBL" id="UGGU01000003">
    <property type="protein sequence ID" value="STO31700.1"/>
    <property type="molecule type" value="Genomic_DNA"/>
</dbReference>
<dbReference type="InterPro" id="IPR003385">
    <property type="entry name" value="Glyco_hydro_77"/>
</dbReference>
<dbReference type="InterPro" id="IPR017853">
    <property type="entry name" value="GH"/>
</dbReference>
<accession>A0A377GXH8</accession>
<dbReference type="EC" id="2.4.1.25" evidence="3 10"/>
<dbReference type="AlphaFoldDB" id="A0A377GXH8"/>
<keyword evidence="6 10" id="KW-0808">Transferase</keyword>
<evidence type="ECO:0000256" key="8">
    <source>
        <dbReference type="ARBA" id="ARBA00031423"/>
    </source>
</evidence>
<sequence length="504" mass="60168">MFKRSSGILMPIFSLPSEYGIGDFGRKAYEFIDFLNETGQKLWQILPLGPTGYGDSPYQSYSAFAGNYIFIDMEQFVKIGYIEQTKLLQLKNMNQLDTLNYEQIKEEKEKILEEIFEVFSNDLENNIVLKTEYEKFKEENNFWLEDYSLYMVLKKKFADLEWQKWGKIYKNKIKHKFEKDIVDKKRVEYHKFVQYIFYRQWKDLKKYANDKGIKILGDIPIFVATDSSDTWSHPEIFQFTKSKVPKNVAGCPPDYFSKTGQLWGNILYNWKKLKKQKYKWWIDRIEFSLKIYDILRIDHFRGFESYWSIRYGDKTAIKGHWEKGPGMDFFRTIEKKLGKLPIIAEDLGLLTPQVKKLLKRTDYPGMKILEFAFDGNEKNEYLPHNYEENSVSYIGTHDNDTVVGWYESLDFIAKSRCDEYLKDWLLKLERNYWSPIEWRCIETLWSSASQIVIIQMQDLLGLGSFARMNIPSTVGVNWKWRMKEKDLTFEVKKKLKEVTIIFNR</sequence>
<evidence type="ECO:0000256" key="1">
    <source>
        <dbReference type="ARBA" id="ARBA00000439"/>
    </source>
</evidence>
<keyword evidence="12" id="KW-1185">Reference proteome</keyword>
<organism evidence="11 12">
    <name type="scientific">Fusobacterium necrogenes</name>
    <dbReference type="NCBI Taxonomy" id="858"/>
    <lineage>
        <taxon>Bacteria</taxon>
        <taxon>Fusobacteriati</taxon>
        <taxon>Fusobacteriota</taxon>
        <taxon>Fusobacteriia</taxon>
        <taxon>Fusobacteriales</taxon>
        <taxon>Fusobacteriaceae</taxon>
        <taxon>Fusobacterium</taxon>
    </lineage>
</organism>
<dbReference type="GO" id="GO:0004134">
    <property type="term" value="F:4-alpha-glucanotransferase activity"/>
    <property type="evidence" value="ECO:0007669"/>
    <property type="project" value="UniProtKB-EC"/>
</dbReference>